<evidence type="ECO:0000256" key="2">
    <source>
        <dbReference type="ARBA" id="ARBA00008714"/>
    </source>
</evidence>
<dbReference type="InterPro" id="IPR036314">
    <property type="entry name" value="SOD_C_sf"/>
</dbReference>
<dbReference type="EC" id="1.15.1.1" evidence="3 7"/>
<keyword evidence="4 7" id="KW-0479">Metal-binding</keyword>
<dbReference type="Proteomes" id="UP001418444">
    <property type="component" value="Unassembled WGS sequence"/>
</dbReference>
<dbReference type="InterPro" id="IPR036324">
    <property type="entry name" value="Mn/Fe_SOD_N_sf"/>
</dbReference>
<dbReference type="PANTHER" id="PTHR11404">
    <property type="entry name" value="SUPEROXIDE DISMUTASE 2"/>
    <property type="match status" value="1"/>
</dbReference>
<comment type="catalytic activity">
    <reaction evidence="6 7">
        <text>2 superoxide + 2 H(+) = H2O2 + O2</text>
        <dbReference type="Rhea" id="RHEA:20696"/>
        <dbReference type="ChEBI" id="CHEBI:15378"/>
        <dbReference type="ChEBI" id="CHEBI:15379"/>
        <dbReference type="ChEBI" id="CHEBI:16240"/>
        <dbReference type="ChEBI" id="CHEBI:18421"/>
        <dbReference type="EC" id="1.15.1.1"/>
    </reaction>
</comment>
<feature type="domain" description="Manganese/iron superoxide dismutase C-terminal" evidence="9">
    <location>
        <begin position="113"/>
        <end position="214"/>
    </location>
</feature>
<dbReference type="PROSITE" id="PS00088">
    <property type="entry name" value="SOD_MN"/>
    <property type="match status" value="1"/>
</dbReference>
<comment type="function">
    <text evidence="7">Destroys radicals which are normally produced within the cells and which are toxic to biological systems.</text>
</comment>
<dbReference type="SUPFAM" id="SSF46609">
    <property type="entry name" value="Fe,Mn superoxide dismutase (SOD), N-terminal domain"/>
    <property type="match status" value="1"/>
</dbReference>
<dbReference type="Gene3D" id="1.10.287.990">
    <property type="entry name" value="Fe,Mn superoxide dismutase (SOD) domain"/>
    <property type="match status" value="1"/>
</dbReference>
<dbReference type="Pfam" id="PF02777">
    <property type="entry name" value="Sod_Fe_C"/>
    <property type="match status" value="1"/>
</dbReference>
<evidence type="ECO:0000259" key="9">
    <source>
        <dbReference type="Pfam" id="PF02777"/>
    </source>
</evidence>
<dbReference type="PIRSF" id="PIRSF000349">
    <property type="entry name" value="SODismutase"/>
    <property type="match status" value="1"/>
</dbReference>
<name>A0ABP7NKN2_9ACTN</name>
<accession>A0ABP7NKN2</accession>
<evidence type="ECO:0000313" key="11">
    <source>
        <dbReference type="Proteomes" id="UP001418444"/>
    </source>
</evidence>
<dbReference type="PANTHER" id="PTHR11404:SF6">
    <property type="entry name" value="SUPEROXIDE DISMUTASE [MN], MITOCHONDRIAL"/>
    <property type="match status" value="1"/>
</dbReference>
<keyword evidence="11" id="KW-1185">Reference proteome</keyword>
<dbReference type="EMBL" id="BAAAZW010000001">
    <property type="protein sequence ID" value="GAA3948359.1"/>
    <property type="molecule type" value="Genomic_DNA"/>
</dbReference>
<reference evidence="11" key="1">
    <citation type="journal article" date="2019" name="Int. J. Syst. Evol. Microbiol.">
        <title>The Global Catalogue of Microorganisms (GCM) 10K type strain sequencing project: providing services to taxonomists for standard genome sequencing and annotation.</title>
        <authorList>
            <consortium name="The Broad Institute Genomics Platform"/>
            <consortium name="The Broad Institute Genome Sequencing Center for Infectious Disease"/>
            <person name="Wu L."/>
            <person name="Ma J."/>
        </authorList>
    </citation>
    <scope>NUCLEOTIDE SEQUENCE [LARGE SCALE GENOMIC DNA]</scope>
    <source>
        <strain evidence="11">JCM 16923</strain>
    </source>
</reference>
<dbReference type="InterPro" id="IPR050265">
    <property type="entry name" value="Fe/Mn_Superoxide_Dismutase"/>
</dbReference>
<keyword evidence="5 7" id="KW-0560">Oxidoreductase</keyword>
<protein>
    <recommendedName>
        <fullName evidence="3 7">Superoxide dismutase</fullName>
        <ecNumber evidence="3 7">1.15.1.1</ecNumber>
    </recommendedName>
</protein>
<dbReference type="Pfam" id="PF00081">
    <property type="entry name" value="Sod_Fe_N"/>
    <property type="match status" value="1"/>
</dbReference>
<evidence type="ECO:0000256" key="5">
    <source>
        <dbReference type="ARBA" id="ARBA00023002"/>
    </source>
</evidence>
<dbReference type="InterPro" id="IPR001189">
    <property type="entry name" value="Mn/Fe_SOD"/>
</dbReference>
<comment type="similarity">
    <text evidence="2 7">Belongs to the iron/manganese superoxide dismutase family.</text>
</comment>
<evidence type="ECO:0000256" key="3">
    <source>
        <dbReference type="ARBA" id="ARBA00012682"/>
    </source>
</evidence>
<proteinExistence type="inferred from homology"/>
<dbReference type="Gene3D" id="3.55.40.20">
    <property type="entry name" value="Iron/manganese superoxide dismutase, C-terminal domain"/>
    <property type="match status" value="1"/>
</dbReference>
<evidence type="ECO:0000256" key="7">
    <source>
        <dbReference type="RuleBase" id="RU000414"/>
    </source>
</evidence>
<feature type="domain" description="Manganese/iron superoxide dismutase N-terminal" evidence="8">
    <location>
        <begin position="24"/>
        <end position="105"/>
    </location>
</feature>
<comment type="function">
    <text evidence="1">Destroys superoxide anion radicals which are normally produced within the cells and which are toxic to biological systems.</text>
</comment>
<sequence>MGKGRNWIEYEKAQTDERTIVAVYTLPDLDYDYGALEPHISGKIMELHHDKHHATYVKGANTALEKLEAAREDGTIADKVYGLSANLSFHLGGHTNHSIFWKNLSPNGGGEATGALAEAIGNDFGGFDKFKAHFTAAATTLQGSGWAILGYDTIGKRLVIQQLTDQSGNISAALIPVVMLDMWEHAFYLDYQNVKPDYVKAWWNVVNWEDAAQRYERAVSQGNGLVVPA</sequence>
<dbReference type="SUPFAM" id="SSF54719">
    <property type="entry name" value="Fe,Mn superoxide dismutase (SOD), C-terminal domain"/>
    <property type="match status" value="1"/>
</dbReference>
<dbReference type="InterPro" id="IPR019833">
    <property type="entry name" value="Mn/Fe_SOD_BS"/>
</dbReference>
<comment type="caution">
    <text evidence="10">The sequence shown here is derived from an EMBL/GenBank/DDBJ whole genome shotgun (WGS) entry which is preliminary data.</text>
</comment>
<dbReference type="PRINTS" id="PR01703">
    <property type="entry name" value="MNSODISMTASE"/>
</dbReference>
<evidence type="ECO:0000256" key="4">
    <source>
        <dbReference type="ARBA" id="ARBA00022723"/>
    </source>
</evidence>
<dbReference type="InterPro" id="IPR019831">
    <property type="entry name" value="Mn/Fe_SOD_N"/>
</dbReference>
<evidence type="ECO:0000313" key="10">
    <source>
        <dbReference type="EMBL" id="GAA3948359.1"/>
    </source>
</evidence>
<dbReference type="InterPro" id="IPR019832">
    <property type="entry name" value="Mn/Fe_SOD_C"/>
</dbReference>
<organism evidence="10 11">
    <name type="scientific">Gordonia caeni</name>
    <dbReference type="NCBI Taxonomy" id="1007097"/>
    <lineage>
        <taxon>Bacteria</taxon>
        <taxon>Bacillati</taxon>
        <taxon>Actinomycetota</taxon>
        <taxon>Actinomycetes</taxon>
        <taxon>Mycobacteriales</taxon>
        <taxon>Gordoniaceae</taxon>
        <taxon>Gordonia</taxon>
    </lineage>
</organism>
<evidence type="ECO:0000256" key="1">
    <source>
        <dbReference type="ARBA" id="ARBA00002170"/>
    </source>
</evidence>
<evidence type="ECO:0000256" key="6">
    <source>
        <dbReference type="ARBA" id="ARBA00049204"/>
    </source>
</evidence>
<evidence type="ECO:0000259" key="8">
    <source>
        <dbReference type="Pfam" id="PF00081"/>
    </source>
</evidence>
<gene>
    <name evidence="10" type="ORF">GCM10022231_01960</name>
</gene>